<evidence type="ECO:0000313" key="4">
    <source>
        <dbReference type="Proteomes" id="UP001500582"/>
    </source>
</evidence>
<proteinExistence type="predicted"/>
<dbReference type="Proteomes" id="UP001500582">
    <property type="component" value="Unassembled WGS sequence"/>
</dbReference>
<sequence>MQVTRVTYIVIGLAIFFAVSSSCNNNGGKARRSVYKGLYSFGPEVRTFEDCDNGHEFWVTDSSSQLELQYSRMNFEKPYEPVYIEVEGTKEPSGKDGLGSEYDSTLVVKKVIKITKEIPADACH</sequence>
<keyword evidence="4" id="KW-1185">Reference proteome</keyword>
<feature type="domain" description="NlpE C-terminal OB" evidence="2">
    <location>
        <begin position="33"/>
        <end position="116"/>
    </location>
</feature>
<name>A0ABP8GTC3_9SPHI</name>
<dbReference type="InterPro" id="IPR038139">
    <property type="entry name" value="NlpE_C_sf"/>
</dbReference>
<comment type="caution">
    <text evidence="3">The sequence shown here is derived from an EMBL/GenBank/DDBJ whole genome shotgun (WGS) entry which is preliminary data.</text>
</comment>
<keyword evidence="1" id="KW-0472">Membrane</keyword>
<organism evidence="3 4">
    <name type="scientific">Mucilaginibacter gynuensis</name>
    <dbReference type="NCBI Taxonomy" id="1302236"/>
    <lineage>
        <taxon>Bacteria</taxon>
        <taxon>Pseudomonadati</taxon>
        <taxon>Bacteroidota</taxon>
        <taxon>Sphingobacteriia</taxon>
        <taxon>Sphingobacteriales</taxon>
        <taxon>Sphingobacteriaceae</taxon>
        <taxon>Mucilaginibacter</taxon>
    </lineage>
</organism>
<dbReference type="PROSITE" id="PS51257">
    <property type="entry name" value="PROKAR_LIPOPROTEIN"/>
    <property type="match status" value="1"/>
</dbReference>
<dbReference type="RefSeq" id="WP_345212379.1">
    <property type="nucleotide sequence ID" value="NZ_BAABFT010000009.1"/>
</dbReference>
<dbReference type="Gene3D" id="2.40.50.540">
    <property type="match status" value="1"/>
</dbReference>
<evidence type="ECO:0000256" key="1">
    <source>
        <dbReference type="SAM" id="Phobius"/>
    </source>
</evidence>
<feature type="transmembrane region" description="Helical" evidence="1">
    <location>
        <begin position="6"/>
        <end position="23"/>
    </location>
</feature>
<gene>
    <name evidence="3" type="ORF">GCM10023149_34480</name>
</gene>
<dbReference type="EMBL" id="BAABFT010000009">
    <property type="protein sequence ID" value="GAA4329677.1"/>
    <property type="molecule type" value="Genomic_DNA"/>
</dbReference>
<accession>A0ABP8GTC3</accession>
<protein>
    <recommendedName>
        <fullName evidence="2">NlpE C-terminal OB domain-containing protein</fullName>
    </recommendedName>
</protein>
<evidence type="ECO:0000259" key="2">
    <source>
        <dbReference type="Pfam" id="PF17185"/>
    </source>
</evidence>
<dbReference type="Pfam" id="PF17185">
    <property type="entry name" value="NlpE_C"/>
    <property type="match status" value="1"/>
</dbReference>
<dbReference type="InterPro" id="IPR033450">
    <property type="entry name" value="NlpE_C"/>
</dbReference>
<evidence type="ECO:0000313" key="3">
    <source>
        <dbReference type="EMBL" id="GAA4329677.1"/>
    </source>
</evidence>
<keyword evidence="1" id="KW-0812">Transmembrane</keyword>
<reference evidence="4" key="1">
    <citation type="journal article" date="2019" name="Int. J. Syst. Evol. Microbiol.">
        <title>The Global Catalogue of Microorganisms (GCM) 10K type strain sequencing project: providing services to taxonomists for standard genome sequencing and annotation.</title>
        <authorList>
            <consortium name="The Broad Institute Genomics Platform"/>
            <consortium name="The Broad Institute Genome Sequencing Center for Infectious Disease"/>
            <person name="Wu L."/>
            <person name="Ma J."/>
        </authorList>
    </citation>
    <scope>NUCLEOTIDE SEQUENCE [LARGE SCALE GENOMIC DNA]</scope>
    <source>
        <strain evidence="4">JCM 17705</strain>
    </source>
</reference>
<keyword evidence="1" id="KW-1133">Transmembrane helix</keyword>